<comment type="caution">
    <text evidence="1">The sequence shown here is derived from an EMBL/GenBank/DDBJ whole genome shotgun (WGS) entry which is preliminary data.</text>
</comment>
<proteinExistence type="predicted"/>
<dbReference type="Proteomes" id="UP000805193">
    <property type="component" value="Unassembled WGS sequence"/>
</dbReference>
<keyword evidence="2" id="KW-1185">Reference proteome</keyword>
<sequence>MPEMKPSKCSRHRLFLICLRSDNSVRRDTAAVPETVCGERARRFRLVAHARRPRHEDCKVVTARSQGRPASGLAEHRPSRLSLHKPVAALSPGVAQRRRNLIARIRRHHSPPLPGFRIRAARRLLCCCCCCSPCSDEISDAFAPRREGTAALHTYEAGWASDKRKPPVVSKQDNVLATERVPSIDHFASTRAYTSAWWL</sequence>
<reference evidence="1 2" key="1">
    <citation type="journal article" date="2020" name="Cell">
        <title>Large-Scale Comparative Analyses of Tick Genomes Elucidate Their Genetic Diversity and Vector Capacities.</title>
        <authorList>
            <consortium name="Tick Genome and Microbiome Consortium (TIGMIC)"/>
            <person name="Jia N."/>
            <person name="Wang J."/>
            <person name="Shi W."/>
            <person name="Du L."/>
            <person name="Sun Y."/>
            <person name="Zhan W."/>
            <person name="Jiang J.F."/>
            <person name="Wang Q."/>
            <person name="Zhang B."/>
            <person name="Ji P."/>
            <person name="Bell-Sakyi L."/>
            <person name="Cui X.M."/>
            <person name="Yuan T.T."/>
            <person name="Jiang B.G."/>
            <person name="Yang W.F."/>
            <person name="Lam T.T."/>
            <person name="Chang Q.C."/>
            <person name="Ding S.J."/>
            <person name="Wang X.J."/>
            <person name="Zhu J.G."/>
            <person name="Ruan X.D."/>
            <person name="Zhao L."/>
            <person name="Wei J.T."/>
            <person name="Ye R.Z."/>
            <person name="Que T.C."/>
            <person name="Du C.H."/>
            <person name="Zhou Y.H."/>
            <person name="Cheng J.X."/>
            <person name="Dai P.F."/>
            <person name="Guo W.B."/>
            <person name="Han X.H."/>
            <person name="Huang E.J."/>
            <person name="Li L.F."/>
            <person name="Wei W."/>
            <person name="Gao Y.C."/>
            <person name="Liu J.Z."/>
            <person name="Shao H.Z."/>
            <person name="Wang X."/>
            <person name="Wang C.C."/>
            <person name="Yang T.C."/>
            <person name="Huo Q.B."/>
            <person name="Li W."/>
            <person name="Chen H.Y."/>
            <person name="Chen S.E."/>
            <person name="Zhou L.G."/>
            <person name="Ni X.B."/>
            <person name="Tian J.H."/>
            <person name="Sheng Y."/>
            <person name="Liu T."/>
            <person name="Pan Y.S."/>
            <person name="Xia L.Y."/>
            <person name="Li J."/>
            <person name="Zhao F."/>
            <person name="Cao W.C."/>
        </authorList>
    </citation>
    <scope>NUCLEOTIDE SEQUENCE [LARGE SCALE GENOMIC DNA]</scope>
    <source>
        <strain evidence="1">Iper-2018</strain>
    </source>
</reference>
<evidence type="ECO:0000313" key="2">
    <source>
        <dbReference type="Proteomes" id="UP000805193"/>
    </source>
</evidence>
<dbReference type="EMBL" id="JABSTQ010009034">
    <property type="protein sequence ID" value="KAG0433750.1"/>
    <property type="molecule type" value="Genomic_DNA"/>
</dbReference>
<evidence type="ECO:0000313" key="1">
    <source>
        <dbReference type="EMBL" id="KAG0433750.1"/>
    </source>
</evidence>
<gene>
    <name evidence="1" type="ORF">HPB47_019652</name>
</gene>
<protein>
    <submittedName>
        <fullName evidence="1">Uncharacterized protein</fullName>
    </submittedName>
</protein>
<organism evidence="1 2">
    <name type="scientific">Ixodes persulcatus</name>
    <name type="common">Taiga tick</name>
    <dbReference type="NCBI Taxonomy" id="34615"/>
    <lineage>
        <taxon>Eukaryota</taxon>
        <taxon>Metazoa</taxon>
        <taxon>Ecdysozoa</taxon>
        <taxon>Arthropoda</taxon>
        <taxon>Chelicerata</taxon>
        <taxon>Arachnida</taxon>
        <taxon>Acari</taxon>
        <taxon>Parasitiformes</taxon>
        <taxon>Ixodida</taxon>
        <taxon>Ixodoidea</taxon>
        <taxon>Ixodidae</taxon>
        <taxon>Ixodinae</taxon>
        <taxon>Ixodes</taxon>
    </lineage>
</organism>
<name>A0AC60QJN0_IXOPE</name>
<accession>A0AC60QJN0</accession>